<evidence type="ECO:0000256" key="1">
    <source>
        <dbReference type="ARBA" id="ARBA00004123"/>
    </source>
</evidence>
<dbReference type="InterPro" id="IPR036570">
    <property type="entry name" value="HORMA_dom_sf"/>
</dbReference>
<dbReference type="STRING" id="113540.ENSSFOP00015054005"/>
<evidence type="ECO:0000313" key="10">
    <source>
        <dbReference type="Proteomes" id="UP000034805"/>
    </source>
</evidence>
<comment type="similarity">
    <text evidence="2">Belongs to the MAD2 family.</text>
</comment>
<proteinExistence type="inferred from homology"/>
<dbReference type="Proteomes" id="UP000034805">
    <property type="component" value="Unassembled WGS sequence"/>
</dbReference>
<dbReference type="PROSITE" id="PS50815">
    <property type="entry name" value="HORMA"/>
    <property type="match status" value="1"/>
</dbReference>
<keyword evidence="5" id="KW-0539">Nucleus</keyword>
<gene>
    <name evidence="9" type="ORF">Z043_124328</name>
</gene>
<dbReference type="InterPro" id="IPR045091">
    <property type="entry name" value="Mad2-like"/>
</dbReference>
<dbReference type="GO" id="GO:0007094">
    <property type="term" value="P:mitotic spindle assembly checkpoint signaling"/>
    <property type="evidence" value="ECO:0007669"/>
    <property type="project" value="TreeGrafter"/>
</dbReference>
<evidence type="ECO:0000256" key="3">
    <source>
        <dbReference type="ARBA" id="ARBA00022618"/>
    </source>
</evidence>
<dbReference type="InterPro" id="IPR003511">
    <property type="entry name" value="HORMA_dom"/>
</dbReference>
<comment type="subcellular location">
    <subcellularLocation>
        <location evidence="1">Nucleus</location>
    </subcellularLocation>
</comment>
<dbReference type="GO" id="GO:0005654">
    <property type="term" value="C:nucleoplasm"/>
    <property type="evidence" value="ECO:0007669"/>
    <property type="project" value="TreeGrafter"/>
</dbReference>
<comment type="caution">
    <text evidence="9">The sequence shown here is derived from an EMBL/GenBank/DDBJ whole genome shotgun (WGS) entry which is preliminary data.</text>
</comment>
<organism evidence="9 10">
    <name type="scientific">Scleropages formosus</name>
    <name type="common">Asian bonytongue</name>
    <name type="synonym">Osteoglossum formosum</name>
    <dbReference type="NCBI Taxonomy" id="113540"/>
    <lineage>
        <taxon>Eukaryota</taxon>
        <taxon>Metazoa</taxon>
        <taxon>Chordata</taxon>
        <taxon>Craniata</taxon>
        <taxon>Vertebrata</taxon>
        <taxon>Euteleostomi</taxon>
        <taxon>Actinopterygii</taxon>
        <taxon>Neopterygii</taxon>
        <taxon>Teleostei</taxon>
        <taxon>Osteoglossocephala</taxon>
        <taxon>Osteoglossomorpha</taxon>
        <taxon>Osteoglossiformes</taxon>
        <taxon>Osteoglossidae</taxon>
        <taxon>Scleropages</taxon>
    </lineage>
</organism>
<protein>
    <submittedName>
        <fullName evidence="9">Mitotic spindle assembly checkpoint protein MAD2A-like</fullName>
    </submittedName>
</protein>
<dbReference type="EMBL" id="JARO02015147">
    <property type="protein sequence ID" value="KPP57897.1"/>
    <property type="molecule type" value="Genomic_DNA"/>
</dbReference>
<keyword evidence="4" id="KW-0498">Mitosis</keyword>
<evidence type="ECO:0000256" key="4">
    <source>
        <dbReference type="ARBA" id="ARBA00022776"/>
    </source>
</evidence>
<dbReference type="PANTHER" id="PTHR11842">
    <property type="entry name" value="MITOTIC SPINDLE ASSEMBLY CHECKPOINT PROTEIN MAD2"/>
    <property type="match status" value="1"/>
</dbReference>
<dbReference type="Gene3D" id="3.30.900.10">
    <property type="entry name" value="HORMA domain"/>
    <property type="match status" value="1"/>
</dbReference>
<dbReference type="PANTHER" id="PTHR11842:SF11">
    <property type="entry name" value="MITOTIC SPINDLE ASSEMBLY CHECKPOINT PROTEIN MAD2A"/>
    <property type="match status" value="1"/>
</dbReference>
<feature type="compositionally biased region" description="Basic and acidic residues" evidence="7">
    <location>
        <begin position="71"/>
        <end position="81"/>
    </location>
</feature>
<dbReference type="FunFam" id="3.30.900.10:FF:000027">
    <property type="entry name" value="Uncharacterized protein"/>
    <property type="match status" value="1"/>
</dbReference>
<dbReference type="AlphaFoldDB" id="A0A0N8JVE3"/>
<evidence type="ECO:0000256" key="2">
    <source>
        <dbReference type="ARBA" id="ARBA00010348"/>
    </source>
</evidence>
<dbReference type="Pfam" id="PF02301">
    <property type="entry name" value="HORMA"/>
    <property type="match status" value="1"/>
</dbReference>
<accession>A0A0N8JVE3</accession>
<dbReference type="GO" id="GO:0000776">
    <property type="term" value="C:kinetochore"/>
    <property type="evidence" value="ECO:0007669"/>
    <property type="project" value="TreeGrafter"/>
</dbReference>
<evidence type="ECO:0000313" key="9">
    <source>
        <dbReference type="EMBL" id="KPP57897.1"/>
    </source>
</evidence>
<evidence type="ECO:0000256" key="6">
    <source>
        <dbReference type="ARBA" id="ARBA00023306"/>
    </source>
</evidence>
<reference evidence="9 10" key="1">
    <citation type="submission" date="2015-08" db="EMBL/GenBank/DDBJ databases">
        <title>The genome of the Asian arowana (Scleropages formosus).</title>
        <authorList>
            <person name="Tan M.H."/>
            <person name="Gan H.M."/>
            <person name="Croft L.J."/>
            <person name="Austin C.M."/>
        </authorList>
    </citation>
    <scope>NUCLEOTIDE SEQUENCE [LARGE SCALE GENOMIC DNA]</scope>
    <source>
        <strain evidence="9">Aro1</strain>
    </source>
</reference>
<dbReference type="GO" id="GO:0005737">
    <property type="term" value="C:cytoplasm"/>
    <property type="evidence" value="ECO:0007669"/>
    <property type="project" value="TreeGrafter"/>
</dbReference>
<sequence length="335" mass="37118">MRPTKVLSAVFHSTSCLRSVTNRTRPKGKASETILRRRSGHEDGAMGAPSACPGPGERRRPLRTSAWSESRSAEGARRERGAVSLSPPVPVPLPIPVLVPLPVPVPNGRSGGLSNKVAKTGEKLRAFGINSILYQRGIYPPETFTRVTQYDMSLYLTVDPKLKTYLNSVVSQLKGAYGLPRVGMAFGGQRGVSCHDCDTVFGTEWLFDCTVQKLVVVISCLETNEVLERWQFDIECDKSAKESSAPREKSIKSIQEEIRSVIRQITATVTFLPLLETACAFDLLVYTDKDLVVPEKWEESGPQMIIDSEEVRLRSFTTTIHKVNSMVAYKRTDCI</sequence>
<dbReference type="SUPFAM" id="SSF56019">
    <property type="entry name" value="The spindle assembly checkpoint protein mad2"/>
    <property type="match status" value="2"/>
</dbReference>
<evidence type="ECO:0000259" key="8">
    <source>
        <dbReference type="PROSITE" id="PS50815"/>
    </source>
</evidence>
<keyword evidence="3" id="KW-0132">Cell division</keyword>
<feature type="region of interest" description="Disordered" evidence="7">
    <location>
        <begin position="20"/>
        <end position="86"/>
    </location>
</feature>
<feature type="domain" description="HORMA" evidence="8">
    <location>
        <begin position="115"/>
        <end position="327"/>
    </location>
</feature>
<name>A0A0N8JVE3_SCLFO</name>
<evidence type="ECO:0000256" key="7">
    <source>
        <dbReference type="SAM" id="MobiDB-lite"/>
    </source>
</evidence>
<keyword evidence="6" id="KW-0131">Cell cycle</keyword>
<dbReference type="GO" id="GO:0051301">
    <property type="term" value="P:cell division"/>
    <property type="evidence" value="ECO:0007669"/>
    <property type="project" value="UniProtKB-KW"/>
</dbReference>
<evidence type="ECO:0000256" key="5">
    <source>
        <dbReference type="ARBA" id="ARBA00023242"/>
    </source>
</evidence>